<feature type="compositionally biased region" description="Polar residues" evidence="1">
    <location>
        <begin position="50"/>
        <end position="62"/>
    </location>
</feature>
<evidence type="ECO:0000256" key="1">
    <source>
        <dbReference type="SAM" id="MobiDB-lite"/>
    </source>
</evidence>
<reference evidence="2" key="1">
    <citation type="submission" date="2018-01" db="EMBL/GenBank/DDBJ databases">
        <authorList>
            <person name="Mao J.F."/>
        </authorList>
    </citation>
    <scope>NUCLEOTIDE SEQUENCE</scope>
    <source>
        <strain evidence="2">Huo1</strain>
        <tissue evidence="2">Leaf</tissue>
    </source>
</reference>
<dbReference type="Proteomes" id="UP000298416">
    <property type="component" value="Unassembled WGS sequence"/>
</dbReference>
<feature type="compositionally biased region" description="Basic residues" evidence="1">
    <location>
        <begin position="63"/>
        <end position="73"/>
    </location>
</feature>
<dbReference type="EMBL" id="PNBA02000005">
    <property type="protein sequence ID" value="KAG6424106.1"/>
    <property type="molecule type" value="Genomic_DNA"/>
</dbReference>
<evidence type="ECO:0000313" key="3">
    <source>
        <dbReference type="Proteomes" id="UP000298416"/>
    </source>
</evidence>
<gene>
    <name evidence="2" type="ORF">SASPL_114518</name>
</gene>
<accession>A0A8X9A196</accession>
<sequence length="73" mass="7954">MPKRGRPLSQVTEAAVSEKRVRSELDDAVDDLIPVALAQKLRDRLAAAAPSTSASDVQQTQVKGRKTDRRKGL</sequence>
<feature type="region of interest" description="Disordered" evidence="1">
    <location>
        <begin position="47"/>
        <end position="73"/>
    </location>
</feature>
<protein>
    <submittedName>
        <fullName evidence="2">Uncharacterized protein</fullName>
    </submittedName>
</protein>
<comment type="caution">
    <text evidence="2">The sequence shown here is derived from an EMBL/GenBank/DDBJ whole genome shotgun (WGS) entry which is preliminary data.</text>
</comment>
<proteinExistence type="predicted"/>
<reference evidence="2" key="2">
    <citation type="submission" date="2020-08" db="EMBL/GenBank/DDBJ databases">
        <title>Plant Genome Project.</title>
        <authorList>
            <person name="Zhang R.-G."/>
        </authorList>
    </citation>
    <scope>NUCLEOTIDE SEQUENCE</scope>
    <source>
        <strain evidence="2">Huo1</strain>
        <tissue evidence="2">Leaf</tissue>
    </source>
</reference>
<evidence type="ECO:0000313" key="2">
    <source>
        <dbReference type="EMBL" id="KAG6424106.1"/>
    </source>
</evidence>
<name>A0A8X9A196_SALSN</name>
<organism evidence="2">
    <name type="scientific">Salvia splendens</name>
    <name type="common">Scarlet sage</name>
    <dbReference type="NCBI Taxonomy" id="180675"/>
    <lineage>
        <taxon>Eukaryota</taxon>
        <taxon>Viridiplantae</taxon>
        <taxon>Streptophyta</taxon>
        <taxon>Embryophyta</taxon>
        <taxon>Tracheophyta</taxon>
        <taxon>Spermatophyta</taxon>
        <taxon>Magnoliopsida</taxon>
        <taxon>eudicotyledons</taxon>
        <taxon>Gunneridae</taxon>
        <taxon>Pentapetalae</taxon>
        <taxon>asterids</taxon>
        <taxon>lamiids</taxon>
        <taxon>Lamiales</taxon>
        <taxon>Lamiaceae</taxon>
        <taxon>Nepetoideae</taxon>
        <taxon>Mentheae</taxon>
        <taxon>Salviinae</taxon>
        <taxon>Salvia</taxon>
        <taxon>Salvia subgen. Calosphace</taxon>
        <taxon>core Calosphace</taxon>
    </lineage>
</organism>
<keyword evidence="3" id="KW-1185">Reference proteome</keyword>
<dbReference type="AlphaFoldDB" id="A0A8X9A196"/>